<dbReference type="EMBL" id="KL251017">
    <property type="protein sequence ID" value="KGB38414.1"/>
    <property type="molecule type" value="Genomic_DNA"/>
</dbReference>
<dbReference type="GO" id="GO:0006351">
    <property type="term" value="P:DNA-templated transcription"/>
    <property type="evidence" value="ECO:0007669"/>
    <property type="project" value="InterPro"/>
</dbReference>
<keyword evidence="2" id="KW-0804">Transcription</keyword>
<name>A0A094ZZ01_SCHHA</name>
<keyword evidence="1" id="KW-0240">DNA-directed RNA polymerase</keyword>
<dbReference type="Gene3D" id="3.30.1490.120">
    <property type="entry name" value="RNA polymerase Rpb7-like, N-terminal domain"/>
    <property type="match status" value="1"/>
</dbReference>
<dbReference type="SUPFAM" id="SSF88798">
    <property type="entry name" value="N-terminal, heterodimerisation domain of RBP7 (RpoE)"/>
    <property type="match status" value="1"/>
</dbReference>
<gene>
    <name evidence="4" type="ORF">MS3_06803</name>
</gene>
<dbReference type="InterPro" id="IPR036898">
    <property type="entry name" value="RNA_pol_Rpb7-like_N_sf"/>
</dbReference>
<evidence type="ECO:0000259" key="3">
    <source>
        <dbReference type="Pfam" id="PF03876"/>
    </source>
</evidence>
<organism evidence="4">
    <name type="scientific">Schistosoma haematobium</name>
    <name type="common">Blood fluke</name>
    <dbReference type="NCBI Taxonomy" id="6185"/>
    <lineage>
        <taxon>Eukaryota</taxon>
        <taxon>Metazoa</taxon>
        <taxon>Spiralia</taxon>
        <taxon>Lophotrochozoa</taxon>
        <taxon>Platyhelminthes</taxon>
        <taxon>Trematoda</taxon>
        <taxon>Digenea</taxon>
        <taxon>Strigeidida</taxon>
        <taxon>Schistosomatoidea</taxon>
        <taxon>Schistosomatidae</taxon>
        <taxon>Schistosoma</taxon>
    </lineage>
</organism>
<accession>A0A094ZZ01</accession>
<feature type="domain" description="RNA polymerase Rpb7-like N-terminal" evidence="3">
    <location>
        <begin position="1"/>
        <end position="42"/>
    </location>
</feature>
<dbReference type="Pfam" id="PF03876">
    <property type="entry name" value="SHS2_Rpb7-N"/>
    <property type="match status" value="1"/>
</dbReference>
<sequence>MKEIMEQELNSRFCSKVIYKVGLCISLWDILKVEESFISDVDGAYYTTAFPKPGYRKFSHERDYAANVEN</sequence>
<reference evidence="4" key="1">
    <citation type="journal article" date="2012" name="Nat. Genet.">
        <title>Whole-genome sequence of Schistosoma haematobium.</title>
        <authorList>
            <person name="Young N.D."/>
            <person name="Jex A.R."/>
            <person name="Li B."/>
            <person name="Liu S."/>
            <person name="Yang L."/>
            <person name="Xiong Z."/>
            <person name="Li Y."/>
            <person name="Cantacessi C."/>
            <person name="Hall R.S."/>
            <person name="Xu X."/>
            <person name="Chen F."/>
            <person name="Wu X."/>
            <person name="Zerlotini A."/>
            <person name="Oliveira G."/>
            <person name="Hofmann A."/>
            <person name="Zhang G."/>
            <person name="Fang X."/>
            <person name="Kang Y."/>
            <person name="Campbell B.E."/>
            <person name="Loukas A."/>
            <person name="Ranganathan S."/>
            <person name="Rollinson D."/>
            <person name="Rinaldi G."/>
            <person name="Brindley P.J."/>
            <person name="Yang H."/>
            <person name="Wang J."/>
            <person name="Wang J."/>
            <person name="Gasser R.B."/>
        </authorList>
    </citation>
    <scope>NUCLEOTIDE SEQUENCE [LARGE SCALE GENOMIC DNA]</scope>
</reference>
<dbReference type="GO" id="GO:0000428">
    <property type="term" value="C:DNA-directed RNA polymerase complex"/>
    <property type="evidence" value="ECO:0007669"/>
    <property type="project" value="UniProtKB-KW"/>
</dbReference>
<dbReference type="InterPro" id="IPR005576">
    <property type="entry name" value="Rpb7-like_N"/>
</dbReference>
<evidence type="ECO:0000256" key="2">
    <source>
        <dbReference type="ARBA" id="ARBA00023163"/>
    </source>
</evidence>
<protein>
    <recommendedName>
        <fullName evidence="3">RNA polymerase Rpb7-like N-terminal domain-containing protein</fullName>
    </recommendedName>
</protein>
<proteinExistence type="predicted"/>
<dbReference type="STRING" id="6185.A0A094ZZ01"/>
<evidence type="ECO:0000313" key="4">
    <source>
        <dbReference type="EMBL" id="KGB38414.1"/>
    </source>
</evidence>
<evidence type="ECO:0000256" key="1">
    <source>
        <dbReference type="ARBA" id="ARBA00022478"/>
    </source>
</evidence>
<dbReference type="AlphaFoldDB" id="A0A094ZZ01"/>